<proteinExistence type="predicted"/>
<dbReference type="EMBL" id="CP092900">
    <property type="protein sequence ID" value="UTC24349.1"/>
    <property type="molecule type" value="Genomic_DNA"/>
</dbReference>
<keyword evidence="2" id="KW-1185">Reference proteome</keyword>
<gene>
    <name evidence="1" type="ORF">MMH89_03840</name>
</gene>
<sequence length="163" mass="18723">MIKFNTMNGEILNPEFRESLRFLIGYLMNKKILKTDFVKSYFNKVLNLWKGAIKSGVVPDVPELTVPLTTFWWLMYAWYAIKSIFGGKEFAIVKACKKLLMTYAKNNTWKDVDSTKADSLSSHIKESANKGLANLDRCFTEAKKNFEEDLRSILPVGIFLSSF</sequence>
<dbReference type="Proteomes" id="UP001055955">
    <property type="component" value="Chromosome"/>
</dbReference>
<dbReference type="RefSeq" id="WP_258568132.1">
    <property type="nucleotide sequence ID" value="NZ_CP092900.1"/>
</dbReference>
<reference evidence="1 2" key="1">
    <citation type="journal article" date="2022" name="Nat. Microbiol.">
        <title>The microbiome of a bacterivorous marine choanoflagellate contains a resource-demanding obligate bacterial associate.</title>
        <authorList>
            <person name="Needham D.M."/>
            <person name="Poirier C."/>
            <person name="Bachy C."/>
            <person name="George E.E."/>
            <person name="Wilken S."/>
            <person name="Yung C.C.M."/>
            <person name="Limardo A.J."/>
            <person name="Morando M."/>
            <person name="Sudek L."/>
            <person name="Malmstrom R.R."/>
            <person name="Keeling P.J."/>
            <person name="Santoro A.E."/>
            <person name="Worden A.Z."/>
        </authorList>
    </citation>
    <scope>NUCLEOTIDE SEQUENCE [LARGE SCALE GENOMIC DNA]</scope>
    <source>
        <strain evidence="1 2">Comchoano-1</strain>
    </source>
</reference>
<protein>
    <submittedName>
        <fullName evidence="1">Uncharacterized protein</fullName>
    </submittedName>
</protein>
<evidence type="ECO:0000313" key="2">
    <source>
        <dbReference type="Proteomes" id="UP001055955"/>
    </source>
</evidence>
<accession>A0ABY5DKX5</accession>
<evidence type="ECO:0000313" key="1">
    <source>
        <dbReference type="EMBL" id="UTC24349.1"/>
    </source>
</evidence>
<organism evidence="1 2">
    <name type="scientific">Candidatus Comchoanobacter bicostacola</name>
    <dbReference type="NCBI Taxonomy" id="2919598"/>
    <lineage>
        <taxon>Bacteria</taxon>
        <taxon>Pseudomonadati</taxon>
        <taxon>Pseudomonadota</taxon>
        <taxon>Gammaproteobacteria</taxon>
        <taxon>Candidatus Comchoanobacterales</taxon>
        <taxon>Candidatus Comchoanobacteraceae</taxon>
        <taxon>Candidatus Comchoanobacter</taxon>
    </lineage>
</organism>
<name>A0ABY5DKX5_9GAMM</name>